<gene>
    <name evidence="7" type="ORF">SAMN04488082_11784</name>
</gene>
<keyword evidence="2 5" id="KW-0812">Transmembrane</keyword>
<evidence type="ECO:0000313" key="7">
    <source>
        <dbReference type="EMBL" id="SFK23015.1"/>
    </source>
</evidence>
<dbReference type="OrthoDB" id="9809646at2"/>
<dbReference type="GO" id="GO:0030416">
    <property type="term" value="P:methylamine metabolic process"/>
    <property type="evidence" value="ECO:0007669"/>
    <property type="project" value="InterPro"/>
</dbReference>
<dbReference type="Proteomes" id="UP000198635">
    <property type="component" value="Unassembled WGS sequence"/>
</dbReference>
<evidence type="ECO:0000259" key="6">
    <source>
        <dbReference type="Pfam" id="PF07291"/>
    </source>
</evidence>
<sequence length="142" mass="15204">MNAASLSRGSRLALALIFVAAAPQKIMAPADFAASVGSYLILPDVLINFTALTLPWLEMIVAFLLVCRVWTGPALFLANAMLIVFLGAILGAYFRGIDLNCGCFSSTPGASGDMVFYIVRDVIFVAIGLMAAWFHRRGLDAD</sequence>
<proteinExistence type="predicted"/>
<feature type="transmembrane region" description="Helical" evidence="5">
    <location>
        <begin position="114"/>
        <end position="134"/>
    </location>
</feature>
<dbReference type="EMBL" id="FORX01000017">
    <property type="protein sequence ID" value="SFK23015.1"/>
    <property type="molecule type" value="Genomic_DNA"/>
</dbReference>
<organism evidence="7 8">
    <name type="scientific">Desulfomicrobium apsheronum</name>
    <dbReference type="NCBI Taxonomy" id="52560"/>
    <lineage>
        <taxon>Bacteria</taxon>
        <taxon>Pseudomonadati</taxon>
        <taxon>Thermodesulfobacteriota</taxon>
        <taxon>Desulfovibrionia</taxon>
        <taxon>Desulfovibrionales</taxon>
        <taxon>Desulfomicrobiaceae</taxon>
        <taxon>Desulfomicrobium</taxon>
    </lineage>
</organism>
<dbReference type="RefSeq" id="WP_092377467.1">
    <property type="nucleotide sequence ID" value="NZ_FORX01000017.1"/>
</dbReference>
<feature type="transmembrane region" description="Helical" evidence="5">
    <location>
        <begin position="74"/>
        <end position="94"/>
    </location>
</feature>
<evidence type="ECO:0000256" key="3">
    <source>
        <dbReference type="ARBA" id="ARBA00022989"/>
    </source>
</evidence>
<name>A0A1I3XTZ6_9BACT</name>
<evidence type="ECO:0000256" key="4">
    <source>
        <dbReference type="ARBA" id="ARBA00023136"/>
    </source>
</evidence>
<evidence type="ECO:0000313" key="8">
    <source>
        <dbReference type="Proteomes" id="UP000198635"/>
    </source>
</evidence>
<feature type="domain" description="Methylamine utilisation protein MauE" evidence="6">
    <location>
        <begin position="6"/>
        <end position="133"/>
    </location>
</feature>
<keyword evidence="4 5" id="KW-0472">Membrane</keyword>
<keyword evidence="8" id="KW-1185">Reference proteome</keyword>
<dbReference type="AlphaFoldDB" id="A0A1I3XTZ6"/>
<protein>
    <submittedName>
        <fullName evidence="7">Methylamine utilisation protein MauE</fullName>
    </submittedName>
</protein>
<feature type="transmembrane region" description="Helical" evidence="5">
    <location>
        <begin position="49"/>
        <end position="67"/>
    </location>
</feature>
<evidence type="ECO:0000256" key="2">
    <source>
        <dbReference type="ARBA" id="ARBA00022692"/>
    </source>
</evidence>
<comment type="subcellular location">
    <subcellularLocation>
        <location evidence="1">Membrane</location>
        <topology evidence="1">Multi-pass membrane protein</topology>
    </subcellularLocation>
</comment>
<keyword evidence="3 5" id="KW-1133">Transmembrane helix</keyword>
<accession>A0A1I3XTZ6</accession>
<reference evidence="8" key="1">
    <citation type="submission" date="2016-10" db="EMBL/GenBank/DDBJ databases">
        <authorList>
            <person name="Varghese N."/>
            <person name="Submissions S."/>
        </authorList>
    </citation>
    <scope>NUCLEOTIDE SEQUENCE [LARGE SCALE GENOMIC DNA]</scope>
    <source>
        <strain evidence="8">DSM 5918</strain>
    </source>
</reference>
<dbReference type="InterPro" id="IPR009908">
    <property type="entry name" value="Methylamine_util_MauE"/>
</dbReference>
<dbReference type="GO" id="GO:0016020">
    <property type="term" value="C:membrane"/>
    <property type="evidence" value="ECO:0007669"/>
    <property type="project" value="UniProtKB-SubCell"/>
</dbReference>
<evidence type="ECO:0000256" key="5">
    <source>
        <dbReference type="SAM" id="Phobius"/>
    </source>
</evidence>
<dbReference type="Pfam" id="PF07291">
    <property type="entry name" value="MauE"/>
    <property type="match status" value="1"/>
</dbReference>
<dbReference type="STRING" id="52560.SAMN04488082_11784"/>
<evidence type="ECO:0000256" key="1">
    <source>
        <dbReference type="ARBA" id="ARBA00004141"/>
    </source>
</evidence>
<dbReference type="UniPathway" id="UPA00895"/>